<comment type="caution">
    <text evidence="1">The sequence shown here is derived from an EMBL/GenBank/DDBJ whole genome shotgun (WGS) entry which is preliminary data.</text>
</comment>
<proteinExistence type="predicted"/>
<evidence type="ECO:0000313" key="2">
    <source>
        <dbReference type="Proteomes" id="UP001198565"/>
    </source>
</evidence>
<accession>A0ABS7QJQ8</accession>
<dbReference type="RefSeq" id="WP_109449506.1">
    <property type="nucleotide sequence ID" value="NZ_JAINVZ010000001.1"/>
</dbReference>
<protein>
    <submittedName>
        <fullName evidence="1">Uncharacterized protein</fullName>
    </submittedName>
</protein>
<keyword evidence="2" id="KW-1185">Reference proteome</keyword>
<name>A0ABS7QJQ8_9ACTN</name>
<sequence length="91" mass="9692">MANDLDRTADAAIACALRSDADGMASLVTDMDALQLRKLAVRLAARTAEALTEWAADAGATPEQTLMMWQAAILRARREESEREAEGDGGA</sequence>
<evidence type="ECO:0000313" key="1">
    <source>
        <dbReference type="EMBL" id="MBY8883408.1"/>
    </source>
</evidence>
<gene>
    <name evidence="1" type="ORF">K7472_00920</name>
</gene>
<dbReference type="Proteomes" id="UP001198565">
    <property type="component" value="Unassembled WGS sequence"/>
</dbReference>
<organism evidence="1 2">
    <name type="scientific">Streptantibioticus parmotrematis</name>
    <dbReference type="NCBI Taxonomy" id="2873249"/>
    <lineage>
        <taxon>Bacteria</taxon>
        <taxon>Bacillati</taxon>
        <taxon>Actinomycetota</taxon>
        <taxon>Actinomycetes</taxon>
        <taxon>Kitasatosporales</taxon>
        <taxon>Streptomycetaceae</taxon>
        <taxon>Streptantibioticus</taxon>
    </lineage>
</organism>
<reference evidence="1 2" key="1">
    <citation type="submission" date="2021-08" db="EMBL/GenBank/DDBJ databases">
        <title>Streptomyces sp. PTM05 isolated from lichen.</title>
        <authorList>
            <person name="Somphong A."/>
            <person name="Phongsopitanun W."/>
            <person name="Tanasupawat S."/>
        </authorList>
    </citation>
    <scope>NUCLEOTIDE SEQUENCE [LARGE SCALE GENOMIC DNA]</scope>
    <source>
        <strain evidence="1 2">Ptm05</strain>
    </source>
</reference>
<dbReference type="EMBL" id="JAINVZ010000001">
    <property type="protein sequence ID" value="MBY8883408.1"/>
    <property type="molecule type" value="Genomic_DNA"/>
</dbReference>